<dbReference type="InterPro" id="IPR026444">
    <property type="entry name" value="Secre_tail"/>
</dbReference>
<protein>
    <submittedName>
        <fullName evidence="7">Uncharacterized protein</fullName>
    </submittedName>
</protein>
<dbReference type="InterPro" id="IPR000772">
    <property type="entry name" value="Ricin_B_lectin"/>
</dbReference>
<accession>A0A238UEF0</accession>
<dbReference type="PANTHER" id="PTHR36453">
    <property type="entry name" value="SECRETED PROTEIN-RELATED"/>
    <property type="match status" value="1"/>
</dbReference>
<dbReference type="CDD" id="cd00161">
    <property type="entry name" value="beta-trefoil_Ricin-like"/>
    <property type="match status" value="1"/>
</dbReference>
<evidence type="ECO:0000256" key="2">
    <source>
        <dbReference type="SAM" id="SignalP"/>
    </source>
</evidence>
<dbReference type="InterPro" id="IPR011459">
    <property type="entry name" value="DUF1565"/>
</dbReference>
<organism evidence="7 8">
    <name type="scientific">Tenacibaculum jejuense</name>
    <dbReference type="NCBI Taxonomy" id="584609"/>
    <lineage>
        <taxon>Bacteria</taxon>
        <taxon>Pseudomonadati</taxon>
        <taxon>Bacteroidota</taxon>
        <taxon>Flavobacteriia</taxon>
        <taxon>Flavobacteriales</taxon>
        <taxon>Flavobacteriaceae</taxon>
        <taxon>Tenacibaculum</taxon>
    </lineage>
</organism>
<dbReference type="AlphaFoldDB" id="A0A238UEF0"/>
<evidence type="ECO:0000256" key="1">
    <source>
        <dbReference type="ARBA" id="ARBA00022729"/>
    </source>
</evidence>
<dbReference type="NCBIfam" id="TIGR04183">
    <property type="entry name" value="Por_Secre_tail"/>
    <property type="match status" value="1"/>
</dbReference>
<reference evidence="7 8" key="1">
    <citation type="submission" date="2017-07" db="EMBL/GenBank/DDBJ databases">
        <authorList>
            <person name="Sun Z.S."/>
            <person name="Albrecht U."/>
            <person name="Echele G."/>
            <person name="Lee C.C."/>
        </authorList>
    </citation>
    <scope>NUCLEOTIDE SEQUENCE [LARGE SCALE GENOMIC DNA]</scope>
    <source>
        <strain evidence="8">type strain: KCTC 22618</strain>
    </source>
</reference>
<dbReference type="Pfam" id="PF14200">
    <property type="entry name" value="RicinB_lectin_2"/>
    <property type="match status" value="1"/>
</dbReference>
<evidence type="ECO:0000259" key="6">
    <source>
        <dbReference type="Pfam" id="PF18962"/>
    </source>
</evidence>
<dbReference type="Pfam" id="PF07602">
    <property type="entry name" value="DUF1565"/>
    <property type="match status" value="1"/>
</dbReference>
<proteinExistence type="predicted"/>
<evidence type="ECO:0000259" key="5">
    <source>
        <dbReference type="Pfam" id="PF14200"/>
    </source>
</evidence>
<gene>
    <name evidence="7" type="ORF">TJEJU_3840</name>
</gene>
<dbReference type="SUPFAM" id="SSF50370">
    <property type="entry name" value="Ricin B-like lectins"/>
    <property type="match status" value="1"/>
</dbReference>
<dbReference type="InterPro" id="IPR035992">
    <property type="entry name" value="Ricin_B-like_lectins"/>
</dbReference>
<feature type="domain" description="Right handed beta helix" evidence="4">
    <location>
        <begin position="301"/>
        <end position="480"/>
    </location>
</feature>
<feature type="domain" description="DUF1565" evidence="3">
    <location>
        <begin position="28"/>
        <end position="66"/>
    </location>
</feature>
<dbReference type="PROSITE" id="PS50231">
    <property type="entry name" value="RICIN_B_LECTIN"/>
    <property type="match status" value="1"/>
</dbReference>
<sequence length="1058" mass="117307">MNFKKIILLICICLVQQICAKDYYVAKNGKDTNNGSYNQPFKTFSKAVSVMKAGDVCIIRGGVYTEPLIVNKKGTKANYLTFKAADGENVKIKATKFINGWQLHSGNIYKTSVDMAIEERFRNVYHNQKHMDLARWPNNTDNNRFTVDCKFIDNGGSNFFSLSGVPNFDWKGGLVYYIGGHSGTSWTRRITKSTANRIEHAGVNINKWPFNPHNPTILRNGHRGQLYLFNKLQALDYAREWYYDKSSKTLYFQPANGKKPANNTVEYATRKFIAELKGDFIKVQGIEFFGGSVKINGRATIFENNKVIHGSEGFDNIRSVSAGVGESSIEVLAPDVVIRGCVINHSSANGISVQNWAGAHNAIIEKNTISNIDYLGIHATPIRTRANNVKVFKNKITNSGRDGMYVSGDNCEVAYNDVSRAQLINADSGVFYTVGDDRRKGTEIHHNWFHDSKPPAYAGNKAAGIYLDNNSKGYVVHHNVVWNVSWTGYQVNWNNEHLDFFHNTIWNAGEAMDSWVNGYPQSDNRVYNNYSNNPGWHIAPGFEYKNNIINSTSPFEDANGLNFMPLANGSVVDAGIVIAGFDKKFNGNKPDIGAYELGGTRWTAGVNAVEDTGEGDATVDTIQLSNVPTVLSPSDTYTFEIVYSASTNREVVVSFWNNGTWIAAEVAQVRAGEAKKQSVTVTLPSIAAAGNGYMVKSHIRPIGTDHQSAIANDQVDGIAVVAIKDEIKLANVTTTLSPADSYTFEVVYSASTNREVVVSFWNNGTWVAAQVEEVTSGENKSKSVTISLPSVTTSGNGYSLKAHIRPVGTNHQSALATDEVTDINVFNQLISNGTYFIKSPFGTQRLLARGLENHSARMHDAGNFDDQKWIFTHLGDNVYSIQNKGTQRYLEVPNADCSNGVNVATWTKAIANHQKWKVVANGSVVYGLKPMHCQDLGLDRAQGAVDANAIIWNYNANNNNQKWEIIHESKKEKETVLSRSVNNKIHNKFMFFPNPTKDVLFISGTKIGDRISILNLQGQKINEIQAENIQQKISVSSLSKGMYLVKINDTFIYKLVKE</sequence>
<feature type="domain" description="Secretion system C-terminal sorting" evidence="6">
    <location>
        <begin position="992"/>
        <end position="1050"/>
    </location>
</feature>
<dbReference type="SUPFAM" id="SSF51126">
    <property type="entry name" value="Pectin lyase-like"/>
    <property type="match status" value="1"/>
</dbReference>
<dbReference type="Gene3D" id="2.160.20.10">
    <property type="entry name" value="Single-stranded right-handed beta-helix, Pectin lyase-like"/>
    <property type="match status" value="2"/>
</dbReference>
<dbReference type="KEGG" id="tje:TJEJU_3840"/>
<name>A0A238UEF0_9FLAO</name>
<dbReference type="OrthoDB" id="974771at2"/>
<dbReference type="Proteomes" id="UP000215214">
    <property type="component" value="Chromosome TJEJU"/>
</dbReference>
<dbReference type="PANTHER" id="PTHR36453:SF1">
    <property type="entry name" value="RIGHT HANDED BETA HELIX DOMAIN-CONTAINING PROTEIN"/>
    <property type="match status" value="1"/>
</dbReference>
<feature type="chain" id="PRO_5013008962" evidence="2">
    <location>
        <begin position="21"/>
        <end position="1058"/>
    </location>
</feature>
<dbReference type="RefSeq" id="WP_095074618.1">
    <property type="nucleotide sequence ID" value="NZ_LT899436.1"/>
</dbReference>
<dbReference type="InterPro" id="IPR012334">
    <property type="entry name" value="Pectin_lyas_fold"/>
</dbReference>
<dbReference type="InterPro" id="IPR011050">
    <property type="entry name" value="Pectin_lyase_fold/virulence"/>
</dbReference>
<feature type="domain" description="Ricin B lectin" evidence="5">
    <location>
        <begin position="866"/>
        <end position="948"/>
    </location>
</feature>
<keyword evidence="8" id="KW-1185">Reference proteome</keyword>
<dbReference type="EMBL" id="LT899436">
    <property type="protein sequence ID" value="SNR17472.1"/>
    <property type="molecule type" value="Genomic_DNA"/>
</dbReference>
<dbReference type="Gene3D" id="2.80.10.50">
    <property type="match status" value="1"/>
</dbReference>
<dbReference type="InterPro" id="IPR006626">
    <property type="entry name" value="PbH1"/>
</dbReference>
<evidence type="ECO:0000259" key="4">
    <source>
        <dbReference type="Pfam" id="PF13229"/>
    </source>
</evidence>
<keyword evidence="1 2" id="KW-0732">Signal</keyword>
<dbReference type="Pfam" id="PF18962">
    <property type="entry name" value="Por_Secre_tail"/>
    <property type="match status" value="1"/>
</dbReference>
<dbReference type="SMART" id="SM00710">
    <property type="entry name" value="PbH1"/>
    <property type="match status" value="5"/>
</dbReference>
<dbReference type="InterPro" id="IPR039448">
    <property type="entry name" value="Beta_helix"/>
</dbReference>
<evidence type="ECO:0000259" key="3">
    <source>
        <dbReference type="Pfam" id="PF07602"/>
    </source>
</evidence>
<evidence type="ECO:0000313" key="8">
    <source>
        <dbReference type="Proteomes" id="UP000215214"/>
    </source>
</evidence>
<evidence type="ECO:0000313" key="7">
    <source>
        <dbReference type="EMBL" id="SNR17472.1"/>
    </source>
</evidence>
<dbReference type="Pfam" id="PF13229">
    <property type="entry name" value="Beta_helix"/>
    <property type="match status" value="1"/>
</dbReference>
<feature type="signal peptide" evidence="2">
    <location>
        <begin position="1"/>
        <end position="20"/>
    </location>
</feature>